<evidence type="ECO:0000313" key="1">
    <source>
        <dbReference type="EMBL" id="NBN88589.1"/>
    </source>
</evidence>
<dbReference type="Gene3D" id="1.10.132.80">
    <property type="match status" value="1"/>
</dbReference>
<feature type="non-terminal residue" evidence="1">
    <location>
        <position position="1"/>
    </location>
</feature>
<dbReference type="AlphaFoldDB" id="A0A964V1U3"/>
<comment type="caution">
    <text evidence="1">The sequence shown here is derived from an EMBL/GenBank/DDBJ whole genome shotgun (WGS) entry which is preliminary data.</text>
</comment>
<sequence length="83" mass="9426">DLGIIGDLSHYFANTNGRYKRFLTIVTRIRKEVRNDQIGGGMAGIYNPSITARLNNLVEKKEITNVEQPLFGDIEETNKNEDE</sequence>
<proteinExistence type="predicted"/>
<dbReference type="EMBL" id="RGET01000182">
    <property type="protein sequence ID" value="NBN88589.1"/>
    <property type="molecule type" value="Genomic_DNA"/>
</dbReference>
<gene>
    <name evidence="1" type="ORF">EBV32_05840</name>
</gene>
<evidence type="ECO:0000313" key="2">
    <source>
        <dbReference type="Proteomes" id="UP000713222"/>
    </source>
</evidence>
<name>A0A964V1U3_9PROT</name>
<accession>A0A964V1U3</accession>
<organism evidence="1 2">
    <name type="scientific">Candidatus Fonsibacter lacus</name>
    <dbReference type="NCBI Taxonomy" id="2576439"/>
    <lineage>
        <taxon>Bacteria</taxon>
        <taxon>Pseudomonadati</taxon>
        <taxon>Pseudomonadota</taxon>
        <taxon>Alphaproteobacteria</taxon>
        <taxon>Candidatus Pelagibacterales</taxon>
        <taxon>Candidatus Pelagibacterales incertae sedis</taxon>
        <taxon>Candidatus Fonsibacter</taxon>
    </lineage>
</organism>
<protein>
    <submittedName>
        <fullName evidence="1">Uncharacterized protein</fullName>
    </submittedName>
</protein>
<reference evidence="1" key="1">
    <citation type="submission" date="2018-10" db="EMBL/GenBank/DDBJ databases">
        <title>Iterative Subtractive Binning of Freshwater Chronoseries Metagenomes Recovers Nearly Complete Genomes from over Four Hundred Novel Species.</title>
        <authorList>
            <person name="Rodriguez-R L.M."/>
            <person name="Tsementzi D."/>
            <person name="Luo C."/>
            <person name="Konstantinidis K.T."/>
        </authorList>
    </citation>
    <scope>NUCLEOTIDE SEQUENCE</scope>
    <source>
        <strain evidence="1">WB7_6_001</strain>
    </source>
</reference>
<dbReference type="Proteomes" id="UP000713222">
    <property type="component" value="Unassembled WGS sequence"/>
</dbReference>